<dbReference type="EMBL" id="FMZQ01000007">
    <property type="protein sequence ID" value="SDC82842.1"/>
    <property type="molecule type" value="Genomic_DNA"/>
</dbReference>
<keyword evidence="2" id="KW-1185">Reference proteome</keyword>
<dbReference type="GeneID" id="57609146"/>
<proteinExistence type="predicted"/>
<evidence type="ECO:0000313" key="2">
    <source>
        <dbReference type="Proteomes" id="UP000199467"/>
    </source>
</evidence>
<protein>
    <submittedName>
        <fullName evidence="1">Uncharacterized protein</fullName>
    </submittedName>
</protein>
<sequence>MSIAYDALTVTEREAVDEAVDAASAKLSDWGIDVPFQKLKDAVEEALAGVVLQFVRAQKGVQAPAAAQLPDADPVTAANETADLSYRHLGLFTSFLANTPAGENAWREIAAKTDGTGKVLSIHAEDTIRQLRAAGYAVAEAGEVVTGDEDAILAELGLLDGQDQQATVVAAVPKKQLALLKTDNGLARVYYRGPAGLYCFLQQDRHQGPNQFGLFRCTDSGEPDYPVDIEKFEVDLVPAGDCSTATAFRAWHAARA</sequence>
<dbReference type="Proteomes" id="UP000199467">
    <property type="component" value="Unassembled WGS sequence"/>
</dbReference>
<gene>
    <name evidence="1" type="ORF">SAMN05216576_10763</name>
</gene>
<reference evidence="2" key="1">
    <citation type="submission" date="2016-10" db="EMBL/GenBank/DDBJ databases">
        <authorList>
            <person name="Varghese N."/>
            <person name="Submissions S."/>
        </authorList>
    </citation>
    <scope>NUCLEOTIDE SEQUENCE [LARGE SCALE GENOMIC DNA]</scope>
    <source>
        <strain evidence="2">DSM 26382</strain>
    </source>
</reference>
<organism evidence="1 2">
    <name type="scientific">Ectopseudomonas chengduensis</name>
    <dbReference type="NCBI Taxonomy" id="489632"/>
    <lineage>
        <taxon>Bacteria</taxon>
        <taxon>Pseudomonadati</taxon>
        <taxon>Pseudomonadota</taxon>
        <taxon>Gammaproteobacteria</taxon>
        <taxon>Pseudomonadales</taxon>
        <taxon>Pseudomonadaceae</taxon>
        <taxon>Ectopseudomonas</taxon>
    </lineage>
</organism>
<evidence type="ECO:0000313" key="1">
    <source>
        <dbReference type="EMBL" id="SDC82842.1"/>
    </source>
</evidence>
<accession>A0A1G6PRH3</accession>
<dbReference type="AlphaFoldDB" id="A0A1G6PRH3"/>
<name>A0A1G6PRH3_9GAMM</name>
<dbReference type="RefSeq" id="WP_017362221.1">
    <property type="nucleotide sequence ID" value="NZ_FMZQ01000007.1"/>
</dbReference>